<dbReference type="PROSITE" id="PS00455">
    <property type="entry name" value="AMP_BINDING"/>
    <property type="match status" value="1"/>
</dbReference>
<dbReference type="InterPro" id="IPR036736">
    <property type="entry name" value="ACP-like_sf"/>
</dbReference>
<dbReference type="Pfam" id="PF00668">
    <property type="entry name" value="Condensation"/>
    <property type="match status" value="1"/>
</dbReference>
<protein>
    <submittedName>
        <fullName evidence="6">Amino acid adenylation domain-containing protein</fullName>
    </submittedName>
</protein>
<evidence type="ECO:0000256" key="1">
    <source>
        <dbReference type="ARBA" id="ARBA00001957"/>
    </source>
</evidence>
<feature type="domain" description="Carrier" evidence="5">
    <location>
        <begin position="1002"/>
        <end position="1077"/>
    </location>
</feature>
<evidence type="ECO:0000256" key="2">
    <source>
        <dbReference type="ARBA" id="ARBA00022450"/>
    </source>
</evidence>
<dbReference type="InterPro" id="IPR042099">
    <property type="entry name" value="ANL_N_sf"/>
</dbReference>
<dbReference type="InterPro" id="IPR010071">
    <property type="entry name" value="AA_adenyl_dom"/>
</dbReference>
<keyword evidence="3" id="KW-0597">Phosphoprotein</keyword>
<reference evidence="7" key="1">
    <citation type="journal article" date="2019" name="Int. J. Syst. Evol. Microbiol.">
        <title>The Global Catalogue of Microorganisms (GCM) 10K type strain sequencing project: providing services to taxonomists for standard genome sequencing and annotation.</title>
        <authorList>
            <consortium name="The Broad Institute Genomics Platform"/>
            <consortium name="The Broad Institute Genome Sequencing Center for Infectious Disease"/>
            <person name="Wu L."/>
            <person name="Ma J."/>
        </authorList>
    </citation>
    <scope>NUCLEOTIDE SEQUENCE [LARGE SCALE GENOMIC DNA]</scope>
    <source>
        <strain evidence="7">CGMCC 4.7035</strain>
    </source>
</reference>
<dbReference type="Gene3D" id="3.40.50.12780">
    <property type="entry name" value="N-terminal domain of ligase-like"/>
    <property type="match status" value="1"/>
</dbReference>
<dbReference type="Gene3D" id="3.40.50.1820">
    <property type="entry name" value="alpha/beta hydrolase"/>
    <property type="match status" value="1"/>
</dbReference>
<feature type="region of interest" description="Disordered" evidence="4">
    <location>
        <begin position="1075"/>
        <end position="1094"/>
    </location>
</feature>
<accession>A0ABV7SJA9</accession>
<evidence type="ECO:0000313" key="7">
    <source>
        <dbReference type="Proteomes" id="UP001595701"/>
    </source>
</evidence>
<gene>
    <name evidence="6" type="ORF">ACFOZ0_28205</name>
</gene>
<dbReference type="PANTHER" id="PTHR45527:SF1">
    <property type="entry name" value="FATTY ACID SYNTHASE"/>
    <property type="match status" value="1"/>
</dbReference>
<dbReference type="InterPro" id="IPR009081">
    <property type="entry name" value="PP-bd_ACP"/>
</dbReference>
<dbReference type="InterPro" id="IPR000873">
    <property type="entry name" value="AMP-dep_synth/lig_dom"/>
</dbReference>
<dbReference type="Gene3D" id="3.30.300.30">
    <property type="match status" value="1"/>
</dbReference>
<evidence type="ECO:0000313" key="6">
    <source>
        <dbReference type="EMBL" id="MFC3577094.1"/>
    </source>
</evidence>
<comment type="caution">
    <text evidence="6">The sequence shown here is derived from an EMBL/GenBank/DDBJ whole genome shotgun (WGS) entry which is preliminary data.</text>
</comment>
<dbReference type="SUPFAM" id="SSF56801">
    <property type="entry name" value="Acetyl-CoA synthetase-like"/>
    <property type="match status" value="1"/>
</dbReference>
<sequence>MITPEMLPLVELTEAEVQAVVGTVEGGAANVADVYPLAPLQEGIFFHHLLADGGQDAYVLPMVLEFDGRSRLDGFVSALQQVIDRHDVFRTSVVWQGLREPVQVVWRSAALPVTEVTLAADAADPAAELVASVGLSMDLGRAPLLDLHITEMSDGRWLGLVRVHHLVQDHTALDIVLDEVRTILAGHIDGLPEPLPFRDFVAQARAGLDTGEHEAFFREQLAGVDEPTAAFGVTDVRGDGSATVRAGLGVDAELAVRLREMSRRLGASPATVMHVAWSRVLAVVSGRDDVVFGTVLLGRMNAGAGSDRVPGLFMNTLPVRVRTTELNTLDAVTGMRSQLAGLLEHEHAPLALAQRVSGVPADAPLFTALFNYRHNTSGAGRGESGGTGLEGVRQVFARDNTNYPLSVSVDDDGDSFALVVDAVHPIDPLAVAGMLHTTVGHLVSALEDGLDGGAQVPLSTVGVLDTAALGRVLVEWNDTAAEVSAATLPELFAAQVARTPDATAVVGDGTEVSYAELDARATRVAQWLIGQGAGPESVVAVRLERGLDLVVALLAVWKAGAAYLPIDVALPRERAEFMVADSSAVMVLEELPDLSGVEAGPLPSVVPDQLAYVIYTSGSTGRPKGVAVVHRSIANLVLSHGRTLYHVPEVLRVAFTTSVSFDASLDQLGCLFFGHELHVADDATRADPAVLIDWLSEHRIGFLNAVPSYLSVLVDHGLLELPDLSRAVVGGESVSQDLWDRLAGAAKLECFNFYGPTECTVDAVAARLAPGSTPVIGRPVLNTKVFVLDDSLTPVPPGVAGELYVAGCQLARGYVNRPGLTAERFVADPFDATGGGRLYRTGDVVRWTADGELAYVGRADEQVKIRGFRIEPGEIQAVLVGHPLVAQAAVVDREGTTGDKHLVAYIVPAAGAGAGAAGRAVDSVEGGDSATGAAGGGSLGDVVADGGLPAILRQFVAARLPEHMVPAAVEVLDALPLTVNGKLDRQALPAPSFGATAASGRGPANAREETLCRVFAQVLGLAAVGAEDNFFALGGHSLLAMRLISQVRELLGVDVPLRTLFANPTVAGLAKHVDNRKSTRPTLRPMRHRNSEES</sequence>
<keyword evidence="7" id="KW-1185">Reference proteome</keyword>
<dbReference type="Gene3D" id="3.30.559.30">
    <property type="entry name" value="Nonribosomal peptide synthetase, condensation domain"/>
    <property type="match status" value="1"/>
</dbReference>
<dbReference type="InterPro" id="IPR029058">
    <property type="entry name" value="AB_hydrolase_fold"/>
</dbReference>
<evidence type="ECO:0000259" key="5">
    <source>
        <dbReference type="PROSITE" id="PS50075"/>
    </source>
</evidence>
<dbReference type="Proteomes" id="UP001595701">
    <property type="component" value="Unassembled WGS sequence"/>
</dbReference>
<dbReference type="Pfam" id="PF00501">
    <property type="entry name" value="AMP-binding"/>
    <property type="match status" value="1"/>
</dbReference>
<dbReference type="SMART" id="SM00823">
    <property type="entry name" value="PKS_PP"/>
    <property type="match status" value="1"/>
</dbReference>
<proteinExistence type="predicted"/>
<dbReference type="PROSITE" id="PS50075">
    <property type="entry name" value="CARRIER"/>
    <property type="match status" value="1"/>
</dbReference>
<dbReference type="CDD" id="cd19544">
    <property type="entry name" value="E-C_NRPS"/>
    <property type="match status" value="1"/>
</dbReference>
<organism evidence="6 7">
    <name type="scientific">Streptomyces yaanensis</name>
    <dbReference type="NCBI Taxonomy" id="1142239"/>
    <lineage>
        <taxon>Bacteria</taxon>
        <taxon>Bacillati</taxon>
        <taxon>Actinomycetota</taxon>
        <taxon>Actinomycetes</taxon>
        <taxon>Kitasatosporales</taxon>
        <taxon>Streptomycetaceae</taxon>
        <taxon>Streptomyces</taxon>
    </lineage>
</organism>
<evidence type="ECO:0000256" key="3">
    <source>
        <dbReference type="ARBA" id="ARBA00022553"/>
    </source>
</evidence>
<dbReference type="EMBL" id="JBHRWR010000024">
    <property type="protein sequence ID" value="MFC3577094.1"/>
    <property type="molecule type" value="Genomic_DNA"/>
</dbReference>
<dbReference type="SUPFAM" id="SSF52777">
    <property type="entry name" value="CoA-dependent acyltransferases"/>
    <property type="match status" value="2"/>
</dbReference>
<dbReference type="InterPro" id="IPR020845">
    <property type="entry name" value="AMP-binding_CS"/>
</dbReference>
<evidence type="ECO:0000256" key="4">
    <source>
        <dbReference type="SAM" id="MobiDB-lite"/>
    </source>
</evidence>
<dbReference type="Gene3D" id="3.30.559.10">
    <property type="entry name" value="Chloramphenicol acetyltransferase-like domain"/>
    <property type="match status" value="1"/>
</dbReference>
<dbReference type="Pfam" id="PF00550">
    <property type="entry name" value="PP-binding"/>
    <property type="match status" value="1"/>
</dbReference>
<keyword evidence="2" id="KW-0596">Phosphopantetheine</keyword>
<comment type="cofactor">
    <cofactor evidence="1">
        <name>pantetheine 4'-phosphate</name>
        <dbReference type="ChEBI" id="CHEBI:47942"/>
    </cofactor>
</comment>
<dbReference type="CDD" id="cd05930">
    <property type="entry name" value="A_NRPS"/>
    <property type="match status" value="1"/>
</dbReference>
<name>A0ABV7SJA9_9ACTN</name>
<dbReference type="InterPro" id="IPR023213">
    <property type="entry name" value="CAT-like_dom_sf"/>
</dbReference>
<dbReference type="PROSITE" id="PS00012">
    <property type="entry name" value="PHOSPHOPANTETHEINE"/>
    <property type="match status" value="1"/>
</dbReference>
<dbReference type="NCBIfam" id="TIGR01733">
    <property type="entry name" value="AA-adenyl-dom"/>
    <property type="match status" value="1"/>
</dbReference>
<dbReference type="PANTHER" id="PTHR45527">
    <property type="entry name" value="NONRIBOSOMAL PEPTIDE SYNTHETASE"/>
    <property type="match status" value="1"/>
</dbReference>
<dbReference type="InterPro" id="IPR020806">
    <property type="entry name" value="PKS_PP-bd"/>
</dbReference>
<dbReference type="InterPro" id="IPR045851">
    <property type="entry name" value="AMP-bd_C_sf"/>
</dbReference>
<dbReference type="InterPro" id="IPR001242">
    <property type="entry name" value="Condensation_dom"/>
</dbReference>
<dbReference type="InterPro" id="IPR006162">
    <property type="entry name" value="Ppantetheine_attach_site"/>
</dbReference>
<dbReference type="RefSeq" id="WP_386276163.1">
    <property type="nucleotide sequence ID" value="NZ_JBHRWR010000024.1"/>
</dbReference>
<dbReference type="SUPFAM" id="SSF47336">
    <property type="entry name" value="ACP-like"/>
    <property type="match status" value="1"/>
</dbReference>